<feature type="compositionally biased region" description="Basic and acidic residues" evidence="1">
    <location>
        <begin position="37"/>
        <end position="61"/>
    </location>
</feature>
<comment type="caution">
    <text evidence="2">The sequence shown here is derived from an EMBL/GenBank/DDBJ whole genome shotgun (WGS) entry which is preliminary data.</text>
</comment>
<evidence type="ECO:0008006" key="4">
    <source>
        <dbReference type="Google" id="ProtNLM"/>
    </source>
</evidence>
<dbReference type="PANTHER" id="PTHR31276">
    <property type="match status" value="1"/>
</dbReference>
<protein>
    <recommendedName>
        <fullName evidence="4">Protein MIZU-KUSSEI 1-like</fullName>
    </recommendedName>
</protein>
<feature type="compositionally biased region" description="Low complexity" evidence="1">
    <location>
        <begin position="62"/>
        <end position="79"/>
    </location>
</feature>
<proteinExistence type="predicted"/>
<gene>
    <name evidence="2" type="ORF">Adt_34562</name>
</gene>
<evidence type="ECO:0000256" key="1">
    <source>
        <dbReference type="SAM" id="MobiDB-lite"/>
    </source>
</evidence>
<evidence type="ECO:0000313" key="3">
    <source>
        <dbReference type="Proteomes" id="UP001604336"/>
    </source>
</evidence>
<dbReference type="Proteomes" id="UP001604336">
    <property type="component" value="Unassembled WGS sequence"/>
</dbReference>
<sequence length="299" mass="33501">MTKIDALRRFLLTCLHPTPNPSSPIITTTKKRLSTSLRDDLDDKNPSTNQEKTHKEDHHQDSSSSDPTSPAASLTAPSRPSRTMVIGTIFGHRRGGHVWFCVQHDRLNTRPSLLLELSIPTTSLVHEMQCGLVRIALEFNASDSPESELSCCPLHSVPLWSLFCNGRKLGFAVRRKATQQNRLMLKTMQNITVGAGVIPPGSGSEEIMYMRANYECVIGNAGLRIFPFNQPGSGPGSRTQHFPAEIKVIVTSFKSVNFGFKIKDADYLILPDPKLFMLFEEKKKKKKEEKQNIHSFMQI</sequence>
<organism evidence="2 3">
    <name type="scientific">Abeliophyllum distichum</name>
    <dbReference type="NCBI Taxonomy" id="126358"/>
    <lineage>
        <taxon>Eukaryota</taxon>
        <taxon>Viridiplantae</taxon>
        <taxon>Streptophyta</taxon>
        <taxon>Embryophyta</taxon>
        <taxon>Tracheophyta</taxon>
        <taxon>Spermatophyta</taxon>
        <taxon>Magnoliopsida</taxon>
        <taxon>eudicotyledons</taxon>
        <taxon>Gunneridae</taxon>
        <taxon>Pentapetalae</taxon>
        <taxon>asterids</taxon>
        <taxon>lamiids</taxon>
        <taxon>Lamiales</taxon>
        <taxon>Oleaceae</taxon>
        <taxon>Forsythieae</taxon>
        <taxon>Abeliophyllum</taxon>
    </lineage>
</organism>
<reference evidence="3" key="1">
    <citation type="submission" date="2024-07" db="EMBL/GenBank/DDBJ databases">
        <title>Two chromosome-level genome assemblies of Korean endemic species Abeliophyllum distichum and Forsythia ovata (Oleaceae).</title>
        <authorList>
            <person name="Jang H."/>
        </authorList>
    </citation>
    <scope>NUCLEOTIDE SEQUENCE [LARGE SCALE GENOMIC DNA]</scope>
</reference>
<dbReference type="EMBL" id="JBFOLK010000010">
    <property type="protein sequence ID" value="KAL2481596.1"/>
    <property type="molecule type" value="Genomic_DNA"/>
</dbReference>
<dbReference type="Pfam" id="PF04759">
    <property type="entry name" value="DUF617"/>
    <property type="match status" value="1"/>
</dbReference>
<dbReference type="AlphaFoldDB" id="A0ABD1QZH1"/>
<evidence type="ECO:0000313" key="2">
    <source>
        <dbReference type="EMBL" id="KAL2481596.1"/>
    </source>
</evidence>
<feature type="region of interest" description="Disordered" evidence="1">
    <location>
        <begin position="18"/>
        <end position="79"/>
    </location>
</feature>
<keyword evidence="3" id="KW-1185">Reference proteome</keyword>
<name>A0ABD1QZH1_9LAMI</name>
<dbReference type="InterPro" id="IPR006460">
    <property type="entry name" value="MIZ1-like_pln"/>
</dbReference>
<dbReference type="NCBIfam" id="TIGR01570">
    <property type="entry name" value="A_thal_3588"/>
    <property type="match status" value="1"/>
</dbReference>
<accession>A0ABD1QZH1</accession>
<dbReference type="PANTHER" id="PTHR31276:SF6">
    <property type="entry name" value="PROTEIN MIZU-KUSSEI 1"/>
    <property type="match status" value="1"/>
</dbReference>